<dbReference type="RefSeq" id="WP_175152647.1">
    <property type="nucleotide sequence ID" value="NZ_CADIKK010000033.1"/>
</dbReference>
<evidence type="ECO:0000256" key="2">
    <source>
        <dbReference type="ARBA" id="ARBA00008806"/>
    </source>
</evidence>
<dbReference type="Pfam" id="PF02534">
    <property type="entry name" value="T4SS-DNA_transf"/>
    <property type="match status" value="1"/>
</dbReference>
<comment type="subcellular location">
    <subcellularLocation>
        <location evidence="1">Cell membrane</location>
        <topology evidence="1">Multi-pass membrane protein</topology>
    </subcellularLocation>
</comment>
<keyword evidence="5" id="KW-1133">Transmembrane helix</keyword>
<evidence type="ECO:0000313" key="7">
    <source>
        <dbReference type="EMBL" id="CAB3802559.1"/>
    </source>
</evidence>
<proteinExistence type="inferred from homology"/>
<dbReference type="Gene3D" id="3.40.50.300">
    <property type="entry name" value="P-loop containing nucleotide triphosphate hydrolases"/>
    <property type="match status" value="1"/>
</dbReference>
<evidence type="ECO:0000256" key="6">
    <source>
        <dbReference type="ARBA" id="ARBA00023136"/>
    </source>
</evidence>
<evidence type="ECO:0000256" key="1">
    <source>
        <dbReference type="ARBA" id="ARBA00004651"/>
    </source>
</evidence>
<evidence type="ECO:0000256" key="3">
    <source>
        <dbReference type="ARBA" id="ARBA00022475"/>
    </source>
</evidence>
<sequence length="452" mass="49623">MSSAWGENGGVYFGYATDRAEGTPQWHPGEVPARYVGDRHIVTVGPNGSGKSRRLLLPNLVDLTGWSVLVVDPKGELAAMTHAHRSKHGNLIVRLNPFDALELGSDGFNPVAALDPASEDFPDDALGLSEALIRVEGKDPHFSQSAQDLVAAIIMYVRMTMPGTGSLGDVRAILGKPSSDLSKEVFKMIEVGIDSECEELVVKAGRFAEIDPENKELNSVISTALTQTRWLDSRPVKADLARGAFDFSIMKERPTTVYLILPARRLATHSTWLRLMIAAVLQPLMKDTRKAKVPVLFMLDEFAHLGHLGIIENNLAMMRGYGIKLWAIFQDLAQAKAIYGERWESFISNAGVLNSFAPQDVFTADYLSQLTGQTTKVVKAIGENRSAGQPGSESLNYSQMQMRLLLPQHVRNMDDGYNLFLSHRTKGPAHTYLPYPTSLPHLKSICALDPSG</sequence>
<dbReference type="InterPro" id="IPR051539">
    <property type="entry name" value="T4SS-coupling_protein"/>
</dbReference>
<keyword evidence="4" id="KW-0812">Transmembrane</keyword>
<dbReference type="InterPro" id="IPR027417">
    <property type="entry name" value="P-loop_NTPase"/>
</dbReference>
<accession>A0A6S7BXZ4</accession>
<dbReference type="SUPFAM" id="SSF52540">
    <property type="entry name" value="P-loop containing nucleoside triphosphate hydrolases"/>
    <property type="match status" value="1"/>
</dbReference>
<dbReference type="CDD" id="cd01127">
    <property type="entry name" value="TrwB_TraG_TraD_VirD4"/>
    <property type="match status" value="2"/>
</dbReference>
<evidence type="ECO:0000256" key="4">
    <source>
        <dbReference type="ARBA" id="ARBA00022692"/>
    </source>
</evidence>
<keyword evidence="3" id="KW-1003">Cell membrane</keyword>
<reference evidence="7 8" key="1">
    <citation type="submission" date="2020-04" db="EMBL/GenBank/DDBJ databases">
        <authorList>
            <person name="De Canck E."/>
        </authorList>
    </citation>
    <scope>NUCLEOTIDE SEQUENCE [LARGE SCALE GENOMIC DNA]</scope>
    <source>
        <strain evidence="7 8">LMG 28614</strain>
    </source>
</reference>
<dbReference type="EMBL" id="CADIKK010000033">
    <property type="protein sequence ID" value="CAB3802559.1"/>
    <property type="molecule type" value="Genomic_DNA"/>
</dbReference>
<dbReference type="AlphaFoldDB" id="A0A6S7BXZ4"/>
<gene>
    <name evidence="7" type="primary">traG</name>
    <name evidence="7" type="ORF">LMG28614_05641</name>
</gene>
<name>A0A6S7BXZ4_9BURK</name>
<comment type="similarity">
    <text evidence="2">Belongs to the VirD4/TraG family.</text>
</comment>
<dbReference type="PANTHER" id="PTHR37937">
    <property type="entry name" value="CONJUGATIVE TRANSFER: DNA TRANSPORT"/>
    <property type="match status" value="1"/>
</dbReference>
<evidence type="ECO:0000256" key="5">
    <source>
        <dbReference type="ARBA" id="ARBA00022989"/>
    </source>
</evidence>
<evidence type="ECO:0000313" key="8">
    <source>
        <dbReference type="Proteomes" id="UP000494365"/>
    </source>
</evidence>
<dbReference type="PANTHER" id="PTHR37937:SF1">
    <property type="entry name" value="CONJUGATIVE TRANSFER: DNA TRANSPORT"/>
    <property type="match status" value="1"/>
</dbReference>
<dbReference type="InterPro" id="IPR003688">
    <property type="entry name" value="TraG/VirD4"/>
</dbReference>
<organism evidence="7 8">
    <name type="scientific">Paraburkholderia ultramafica</name>
    <dbReference type="NCBI Taxonomy" id="1544867"/>
    <lineage>
        <taxon>Bacteria</taxon>
        <taxon>Pseudomonadati</taxon>
        <taxon>Pseudomonadota</taxon>
        <taxon>Betaproteobacteria</taxon>
        <taxon>Burkholderiales</taxon>
        <taxon>Burkholderiaceae</taxon>
        <taxon>Paraburkholderia</taxon>
    </lineage>
</organism>
<keyword evidence="6" id="KW-0472">Membrane</keyword>
<keyword evidence="8" id="KW-1185">Reference proteome</keyword>
<protein>
    <submittedName>
        <fullName evidence="7">Conjugal transfer protein TraG</fullName>
    </submittedName>
</protein>
<dbReference type="Proteomes" id="UP000494365">
    <property type="component" value="Unassembled WGS sequence"/>
</dbReference>
<dbReference type="GO" id="GO:0005886">
    <property type="term" value="C:plasma membrane"/>
    <property type="evidence" value="ECO:0007669"/>
    <property type="project" value="UniProtKB-SubCell"/>
</dbReference>